<dbReference type="NCBIfam" id="NF037965">
    <property type="entry name" value="HetZ_rel_2"/>
    <property type="match status" value="1"/>
</dbReference>
<organism evidence="1 2">
    <name type="scientific">Limnofasciculus baicalensis BBK-W-15</name>
    <dbReference type="NCBI Taxonomy" id="2699891"/>
    <lineage>
        <taxon>Bacteria</taxon>
        <taxon>Bacillati</taxon>
        <taxon>Cyanobacteriota</taxon>
        <taxon>Cyanophyceae</taxon>
        <taxon>Coleofasciculales</taxon>
        <taxon>Coleofasciculaceae</taxon>
        <taxon>Limnofasciculus</taxon>
        <taxon>Limnofasciculus baicalensis</taxon>
    </lineage>
</organism>
<keyword evidence="2" id="KW-1185">Reference proteome</keyword>
<dbReference type="RefSeq" id="WP_254010745.1">
    <property type="nucleotide sequence ID" value="NZ_JAMZMM010000032.1"/>
</dbReference>
<name>A0AAE3GQF1_9CYAN</name>
<dbReference type="AlphaFoldDB" id="A0AAE3GQF1"/>
<dbReference type="EMBL" id="JAMZMM010000032">
    <property type="protein sequence ID" value="MCP2727938.1"/>
    <property type="molecule type" value="Genomic_DNA"/>
</dbReference>
<reference evidence="1" key="1">
    <citation type="submission" date="2022-06" db="EMBL/GenBank/DDBJ databases">
        <title>New cyanobacteria of genus Symplocastrum in benthos of Lake Baikal.</title>
        <authorList>
            <person name="Sorokovikova E."/>
            <person name="Tikhonova I."/>
            <person name="Krasnopeev A."/>
            <person name="Evseev P."/>
            <person name="Gladkikh A."/>
            <person name="Belykh O."/>
        </authorList>
    </citation>
    <scope>NUCLEOTIDE SEQUENCE</scope>
    <source>
        <strain evidence="1">BBK-W-15</strain>
    </source>
</reference>
<evidence type="ECO:0000313" key="2">
    <source>
        <dbReference type="Proteomes" id="UP001204953"/>
    </source>
</evidence>
<gene>
    <name evidence="1" type="ORF">NJ959_05525</name>
</gene>
<dbReference type="InterPro" id="IPR048033">
    <property type="entry name" value="HetZ-rel_2"/>
</dbReference>
<comment type="caution">
    <text evidence="1">The sequence shown here is derived from an EMBL/GenBank/DDBJ whole genome shotgun (WGS) entry which is preliminary data.</text>
</comment>
<proteinExistence type="predicted"/>
<accession>A0AAE3GQF1</accession>
<evidence type="ECO:0000313" key="1">
    <source>
        <dbReference type="EMBL" id="MCP2727938.1"/>
    </source>
</evidence>
<protein>
    <submittedName>
        <fullName evidence="1">HetZ-related protein 2</fullName>
    </submittedName>
</protein>
<dbReference type="Proteomes" id="UP001204953">
    <property type="component" value="Unassembled WGS sequence"/>
</dbReference>
<sequence>MQALKQGFEECNLMEKLVAQLAQEWRNRIAYDYPDLSLANCNSIARWLLTDKSEEIDTLMPAQLAVMRQAMEYRYRILRHRYLGVEPKQAYRNLTTRLASVVTLRNKIRTWVSLSRDRQRAVVDVLQEVIQELLNSDRYIQRQITWIAQCTDNIHLRDALLLTTVEEYCLRPVRNQPLLVYRFVNFLKRSARGGMTNVPQGEIIRLVSESVTPEDTDTSVSLLDNQAVSDYQESQSWQEQQMQRQSVRREFEAYLAENLGAQAAQWLRLYLQGKSPEAIATALNLPTQKVYRLREKIKYHAIQVFAIKAKPELVASWLEASLSDHNLGLTPSQWEHYCDSLTEEQRHFLEQLKGGKGLDAIAKEFNFKMNQAIGEWSKLYLAAQAIRGSS</sequence>